<dbReference type="EMBL" id="OZ034813">
    <property type="protein sequence ID" value="CAL1355181.1"/>
    <property type="molecule type" value="Genomic_DNA"/>
</dbReference>
<accession>A0AAV2CG74</accession>
<keyword evidence="2" id="KW-1185">Reference proteome</keyword>
<dbReference type="AlphaFoldDB" id="A0AAV2CG74"/>
<evidence type="ECO:0000313" key="1">
    <source>
        <dbReference type="EMBL" id="CAL1355181.1"/>
    </source>
</evidence>
<dbReference type="Proteomes" id="UP001497516">
    <property type="component" value="Chromosome 1"/>
</dbReference>
<organism evidence="1 2">
    <name type="scientific">Linum trigynum</name>
    <dbReference type="NCBI Taxonomy" id="586398"/>
    <lineage>
        <taxon>Eukaryota</taxon>
        <taxon>Viridiplantae</taxon>
        <taxon>Streptophyta</taxon>
        <taxon>Embryophyta</taxon>
        <taxon>Tracheophyta</taxon>
        <taxon>Spermatophyta</taxon>
        <taxon>Magnoliopsida</taxon>
        <taxon>eudicotyledons</taxon>
        <taxon>Gunneridae</taxon>
        <taxon>Pentapetalae</taxon>
        <taxon>rosids</taxon>
        <taxon>fabids</taxon>
        <taxon>Malpighiales</taxon>
        <taxon>Linaceae</taxon>
        <taxon>Linum</taxon>
    </lineage>
</organism>
<evidence type="ECO:0000313" key="2">
    <source>
        <dbReference type="Proteomes" id="UP001497516"/>
    </source>
</evidence>
<protein>
    <submittedName>
        <fullName evidence="1">Uncharacterized protein</fullName>
    </submittedName>
</protein>
<reference evidence="1 2" key="1">
    <citation type="submission" date="2024-04" db="EMBL/GenBank/DDBJ databases">
        <authorList>
            <person name="Fracassetti M."/>
        </authorList>
    </citation>
    <scope>NUCLEOTIDE SEQUENCE [LARGE SCALE GENOMIC DNA]</scope>
</reference>
<sequence length="68" mass="7797">MIVQELSNKAMSPARNAFIFKLSQNPHPDVYQLWFNIHQLIFLCNSKHKSAQDCPVMAVEEVPININS</sequence>
<name>A0AAV2CG74_9ROSI</name>
<gene>
    <name evidence="1" type="ORF">LTRI10_LOCUS2955</name>
</gene>
<proteinExistence type="predicted"/>